<dbReference type="AlphaFoldDB" id="A0A6G8IHW7"/>
<name>A0A6G8IHW7_9BURK</name>
<dbReference type="RefSeq" id="WP_166227333.1">
    <property type="nucleotide sequence ID" value="NZ_CP049989.1"/>
</dbReference>
<organism evidence="2 3">
    <name type="scientific">Hydrogenophaga crocea</name>
    <dbReference type="NCBI Taxonomy" id="2716225"/>
    <lineage>
        <taxon>Bacteria</taxon>
        <taxon>Pseudomonadati</taxon>
        <taxon>Pseudomonadota</taxon>
        <taxon>Betaproteobacteria</taxon>
        <taxon>Burkholderiales</taxon>
        <taxon>Comamonadaceae</taxon>
        <taxon>Hydrogenophaga</taxon>
    </lineage>
</organism>
<dbReference type="Proteomes" id="UP000503162">
    <property type="component" value="Chromosome"/>
</dbReference>
<dbReference type="GO" id="GO:0016787">
    <property type="term" value="F:hydrolase activity"/>
    <property type="evidence" value="ECO:0007669"/>
    <property type="project" value="UniProtKB-KW"/>
</dbReference>
<dbReference type="InterPro" id="IPR036388">
    <property type="entry name" value="WH-like_DNA-bd_sf"/>
</dbReference>
<dbReference type="PROSITE" id="PS51462">
    <property type="entry name" value="NUDIX"/>
    <property type="match status" value="1"/>
</dbReference>
<dbReference type="InterPro" id="IPR015797">
    <property type="entry name" value="NUDIX_hydrolase-like_dom_sf"/>
</dbReference>
<protein>
    <submittedName>
        <fullName evidence="2">NUDIX hydrolase</fullName>
    </submittedName>
</protein>
<dbReference type="SUPFAM" id="SSF46785">
    <property type="entry name" value="Winged helix' DNA-binding domain"/>
    <property type="match status" value="1"/>
</dbReference>
<dbReference type="SUPFAM" id="SSF55811">
    <property type="entry name" value="Nudix"/>
    <property type="match status" value="1"/>
</dbReference>
<dbReference type="InterPro" id="IPR054105">
    <property type="entry name" value="WHD_NrtR"/>
</dbReference>
<dbReference type="PANTHER" id="PTHR43736">
    <property type="entry name" value="ADP-RIBOSE PYROPHOSPHATASE"/>
    <property type="match status" value="1"/>
</dbReference>
<sequence length="249" mass="27655">MVTRKPTPRAPVHAPDFERPLVTVDVVIFTVRDEQLQVLLVRRPDTASDPFPGRMALPGGFINVALDASLYDCALRKLEEKTGFEAPYLEQLGSWGSASRDPRGWCATHVYFALVPPPPNDGAPGSEASQWVEVEAALRKRLAFDHAEILAAAVERLRGKVEYTSLPAFLLSEPFTLPQLQRTYEIVLGRPMDKSAFRKRMLDAQFLAETGSIEGGAGRTAMGYRVLDRERAAVFPRTFRAIETPSSRD</sequence>
<evidence type="ECO:0000313" key="2">
    <source>
        <dbReference type="EMBL" id="QIM52731.1"/>
    </source>
</evidence>
<keyword evidence="2" id="KW-0378">Hydrolase</keyword>
<dbReference type="KEGG" id="hcz:G9Q37_11530"/>
<dbReference type="Gene3D" id="3.90.79.10">
    <property type="entry name" value="Nucleoside Triphosphate Pyrophosphohydrolase"/>
    <property type="match status" value="1"/>
</dbReference>
<dbReference type="EMBL" id="CP049989">
    <property type="protein sequence ID" value="QIM52731.1"/>
    <property type="molecule type" value="Genomic_DNA"/>
</dbReference>
<proteinExistence type="predicted"/>
<keyword evidence="3" id="KW-1185">Reference proteome</keyword>
<dbReference type="Pfam" id="PF00293">
    <property type="entry name" value="NUDIX"/>
    <property type="match status" value="1"/>
</dbReference>
<evidence type="ECO:0000313" key="3">
    <source>
        <dbReference type="Proteomes" id="UP000503162"/>
    </source>
</evidence>
<gene>
    <name evidence="2" type="ORF">G9Q37_11530</name>
</gene>
<dbReference type="CDD" id="cd18873">
    <property type="entry name" value="NUDIX_NadM_like"/>
    <property type="match status" value="1"/>
</dbReference>
<feature type="domain" description="Nudix hydrolase" evidence="1">
    <location>
        <begin position="21"/>
        <end position="157"/>
    </location>
</feature>
<dbReference type="InterPro" id="IPR036390">
    <property type="entry name" value="WH_DNA-bd_sf"/>
</dbReference>
<dbReference type="PANTHER" id="PTHR43736:SF4">
    <property type="entry name" value="SLR1690 PROTEIN"/>
    <property type="match status" value="1"/>
</dbReference>
<dbReference type="Gene3D" id="1.10.10.10">
    <property type="entry name" value="Winged helix-like DNA-binding domain superfamily/Winged helix DNA-binding domain"/>
    <property type="match status" value="1"/>
</dbReference>
<dbReference type="Pfam" id="PF21906">
    <property type="entry name" value="WHD_NrtR"/>
    <property type="match status" value="1"/>
</dbReference>
<reference evidence="2 3" key="1">
    <citation type="submission" date="2020-03" db="EMBL/GenBank/DDBJ databases">
        <title>Hydrogenophaga sp. nov. isolated from cyanobacterial mat.</title>
        <authorList>
            <person name="Thorat V."/>
            <person name="Kirdat K."/>
            <person name="Tiwarekar B."/>
            <person name="Costa E.D."/>
            <person name="Yadav A."/>
        </authorList>
    </citation>
    <scope>NUCLEOTIDE SEQUENCE [LARGE SCALE GENOMIC DNA]</scope>
    <source>
        <strain evidence="2 3">BA0156</strain>
    </source>
</reference>
<evidence type="ECO:0000259" key="1">
    <source>
        <dbReference type="PROSITE" id="PS51462"/>
    </source>
</evidence>
<dbReference type="InterPro" id="IPR000086">
    <property type="entry name" value="NUDIX_hydrolase_dom"/>
</dbReference>
<accession>A0A6G8IHW7</accession>